<keyword evidence="2 3" id="KW-0175">Coiled coil</keyword>
<evidence type="ECO:0000313" key="5">
    <source>
        <dbReference type="Proteomes" id="UP000038045"/>
    </source>
</evidence>
<dbReference type="WBParaSite" id="PTRK_0000009800.2">
    <property type="protein sequence ID" value="PTRK_0000009800.2"/>
    <property type="gene ID" value="PTRK_0000009800"/>
</dbReference>
<dbReference type="Proteomes" id="UP000038045">
    <property type="component" value="Unplaced"/>
</dbReference>
<feature type="region of interest" description="Disordered" evidence="4">
    <location>
        <begin position="341"/>
        <end position="409"/>
    </location>
</feature>
<feature type="compositionally biased region" description="Basic and acidic residues" evidence="4">
    <location>
        <begin position="258"/>
        <end position="278"/>
    </location>
</feature>
<feature type="region of interest" description="Disordered" evidence="4">
    <location>
        <begin position="213"/>
        <end position="241"/>
    </location>
</feature>
<comment type="similarity">
    <text evidence="1">Belongs to the SPT2 family.</text>
</comment>
<dbReference type="STRING" id="131310.A0A0N4Z065"/>
<feature type="compositionally biased region" description="Basic and acidic residues" evidence="4">
    <location>
        <begin position="216"/>
        <end position="229"/>
    </location>
</feature>
<feature type="compositionally biased region" description="Basic and acidic residues" evidence="4">
    <location>
        <begin position="285"/>
        <end position="323"/>
    </location>
</feature>
<evidence type="ECO:0000256" key="1">
    <source>
        <dbReference type="ARBA" id="ARBA00006461"/>
    </source>
</evidence>
<feature type="region of interest" description="Disordered" evidence="4">
    <location>
        <begin position="257"/>
        <end position="323"/>
    </location>
</feature>
<protein>
    <submittedName>
        <fullName evidence="6">Protein SPT2 homolog</fullName>
    </submittedName>
</protein>
<evidence type="ECO:0000256" key="2">
    <source>
        <dbReference type="ARBA" id="ARBA00023054"/>
    </source>
</evidence>
<evidence type="ECO:0000313" key="6">
    <source>
        <dbReference type="WBParaSite" id="PTRK_0000009800.2"/>
    </source>
</evidence>
<feature type="compositionally biased region" description="Basic and acidic residues" evidence="4">
    <location>
        <begin position="370"/>
        <end position="395"/>
    </location>
</feature>
<keyword evidence="5" id="KW-1185">Reference proteome</keyword>
<dbReference type="InterPro" id="IPR013256">
    <property type="entry name" value="Chromatin_SPT2"/>
</dbReference>
<name>A0A0N4Z065_PARTI</name>
<accession>A0A0N4Z065</accession>
<evidence type="ECO:0000256" key="4">
    <source>
        <dbReference type="SAM" id="MobiDB-lite"/>
    </source>
</evidence>
<evidence type="ECO:0000256" key="3">
    <source>
        <dbReference type="SAM" id="Coils"/>
    </source>
</evidence>
<feature type="compositionally biased region" description="Polar residues" evidence="4">
    <location>
        <begin position="231"/>
        <end position="241"/>
    </location>
</feature>
<dbReference type="AlphaFoldDB" id="A0A0N4Z065"/>
<feature type="coiled-coil region" evidence="3">
    <location>
        <begin position="28"/>
        <end position="57"/>
    </location>
</feature>
<dbReference type="Pfam" id="PF08243">
    <property type="entry name" value="SPT2"/>
    <property type="match status" value="1"/>
</dbReference>
<organism evidence="5 6">
    <name type="scientific">Parastrongyloides trichosuri</name>
    <name type="common">Possum-specific nematode worm</name>
    <dbReference type="NCBI Taxonomy" id="131310"/>
    <lineage>
        <taxon>Eukaryota</taxon>
        <taxon>Metazoa</taxon>
        <taxon>Ecdysozoa</taxon>
        <taxon>Nematoda</taxon>
        <taxon>Chromadorea</taxon>
        <taxon>Rhabditida</taxon>
        <taxon>Tylenchina</taxon>
        <taxon>Panagrolaimomorpha</taxon>
        <taxon>Strongyloidoidea</taxon>
        <taxon>Strongyloididae</taxon>
        <taxon>Parastrongyloides</taxon>
    </lineage>
</organism>
<reference evidence="6" key="1">
    <citation type="submission" date="2017-02" db="UniProtKB">
        <authorList>
            <consortium name="WormBaseParasite"/>
        </authorList>
    </citation>
    <scope>IDENTIFICATION</scope>
</reference>
<proteinExistence type="inferred from homology"/>
<feature type="compositionally biased region" description="Low complexity" evidence="4">
    <location>
        <begin position="346"/>
        <end position="356"/>
    </location>
</feature>
<sequence>MDDLLGEILSQVQATKKSKPVVKEYKSAKRLAEEREIAEYEAEKREREKRNKLFEKRAKERALEARIREEVKKNRGRVTARMAKEFGMDLLVMQERYGSDVDVLRKLQHERERESLDTDWQRDKYAHGALKTQKLREQLAKNKKITAAAKVVKKAINFDEMVDDLTSREGKKIETRRESVGPPKISQGQNLSFNDLLRKATQNKSVITKQSTKIDTLNKEKKPSLDKISDLPSSKISTTAGSSFKNSIEMKKPTISKDLVKTIPKEGRESFGSFKKETNGSIKKTSYEESKKEIPNRSKRMDEDIRKNSNTRESDVKKINPDRYKNISSSSKVLYDVKKDIDSKPKSLSSSSGIKIVPKTNGTKSGIADVFKRPSDIRKEMREQSKNNALKKESFNSKGSSKKNDIEMDKIRALQERERKKEEIFKKMRELEALRNEGKEIAGGIKEKKKEYISKNDSYNNIKNNKSFEKERKRPHGIYDDYSRKKVRKSYDEYEEDDYDSEDSLADFIDDDFEEEVPDRKTMKEALRSIAKNYDADRWRENERRISERDMIASFRDIDREEKRSLRIGYKEDLEEAKRGSEAL</sequence>